<gene>
    <name evidence="1" type="ORF">CGI_10008148</name>
</gene>
<organism evidence="1">
    <name type="scientific">Magallana gigas</name>
    <name type="common">Pacific oyster</name>
    <name type="synonym">Crassostrea gigas</name>
    <dbReference type="NCBI Taxonomy" id="29159"/>
    <lineage>
        <taxon>Eukaryota</taxon>
        <taxon>Metazoa</taxon>
        <taxon>Spiralia</taxon>
        <taxon>Lophotrochozoa</taxon>
        <taxon>Mollusca</taxon>
        <taxon>Bivalvia</taxon>
        <taxon>Autobranchia</taxon>
        <taxon>Pteriomorphia</taxon>
        <taxon>Ostreida</taxon>
        <taxon>Ostreoidea</taxon>
        <taxon>Ostreidae</taxon>
        <taxon>Magallana</taxon>
    </lineage>
</organism>
<dbReference type="AlphaFoldDB" id="K1QAC1"/>
<accession>K1QAC1</accession>
<evidence type="ECO:0000313" key="1">
    <source>
        <dbReference type="EMBL" id="EKC25810.1"/>
    </source>
</evidence>
<dbReference type="EMBL" id="JH818250">
    <property type="protein sequence ID" value="EKC25810.1"/>
    <property type="molecule type" value="Genomic_DNA"/>
</dbReference>
<reference evidence="1" key="1">
    <citation type="journal article" date="2012" name="Nature">
        <title>The oyster genome reveals stress adaptation and complexity of shell formation.</title>
        <authorList>
            <person name="Zhang G."/>
            <person name="Fang X."/>
            <person name="Guo X."/>
            <person name="Li L."/>
            <person name="Luo R."/>
            <person name="Xu F."/>
            <person name="Yang P."/>
            <person name="Zhang L."/>
            <person name="Wang X."/>
            <person name="Qi H."/>
            <person name="Xiong Z."/>
            <person name="Que H."/>
            <person name="Xie Y."/>
            <person name="Holland P.W."/>
            <person name="Paps J."/>
            <person name="Zhu Y."/>
            <person name="Wu F."/>
            <person name="Chen Y."/>
            <person name="Wang J."/>
            <person name="Peng C."/>
            <person name="Meng J."/>
            <person name="Yang L."/>
            <person name="Liu J."/>
            <person name="Wen B."/>
            <person name="Zhang N."/>
            <person name="Huang Z."/>
            <person name="Zhu Q."/>
            <person name="Feng Y."/>
            <person name="Mount A."/>
            <person name="Hedgecock D."/>
            <person name="Xu Z."/>
            <person name="Liu Y."/>
            <person name="Domazet-Loso T."/>
            <person name="Du Y."/>
            <person name="Sun X."/>
            <person name="Zhang S."/>
            <person name="Liu B."/>
            <person name="Cheng P."/>
            <person name="Jiang X."/>
            <person name="Li J."/>
            <person name="Fan D."/>
            <person name="Wang W."/>
            <person name="Fu W."/>
            <person name="Wang T."/>
            <person name="Wang B."/>
            <person name="Zhang J."/>
            <person name="Peng Z."/>
            <person name="Li Y."/>
            <person name="Li N."/>
            <person name="Wang J."/>
            <person name="Chen M."/>
            <person name="He Y."/>
            <person name="Tan F."/>
            <person name="Song X."/>
            <person name="Zheng Q."/>
            <person name="Huang R."/>
            <person name="Yang H."/>
            <person name="Du X."/>
            <person name="Chen L."/>
            <person name="Yang M."/>
            <person name="Gaffney P.M."/>
            <person name="Wang S."/>
            <person name="Luo L."/>
            <person name="She Z."/>
            <person name="Ming Y."/>
            <person name="Huang W."/>
            <person name="Zhang S."/>
            <person name="Huang B."/>
            <person name="Zhang Y."/>
            <person name="Qu T."/>
            <person name="Ni P."/>
            <person name="Miao G."/>
            <person name="Wang J."/>
            <person name="Wang Q."/>
            <person name="Steinberg C.E."/>
            <person name="Wang H."/>
            <person name="Li N."/>
            <person name="Qian L."/>
            <person name="Zhang G."/>
            <person name="Li Y."/>
            <person name="Yang H."/>
            <person name="Liu X."/>
            <person name="Wang J."/>
            <person name="Yin Y."/>
            <person name="Wang J."/>
        </authorList>
    </citation>
    <scope>NUCLEOTIDE SEQUENCE [LARGE SCALE GENOMIC DNA]</scope>
    <source>
        <strain evidence="1">05x7-T-G4-1.051#20</strain>
    </source>
</reference>
<dbReference type="InParanoid" id="K1QAC1"/>
<protein>
    <submittedName>
        <fullName evidence="1">Uncharacterized protein</fullName>
    </submittedName>
</protein>
<name>K1QAC1_MAGGI</name>
<dbReference type="HOGENOM" id="CLU_2017410_0_0_1"/>
<proteinExistence type="predicted"/>
<sequence>MNGLYIVQVAICICFMDGFDGQPLYEDKCHIDEMYRRFNEAYNYGTQVMRNQYCFINSSSTWDNAKTKRSFPVNIYDENAAKRWPTAYIESGWFRSEYMIAPSGFAPIVLINTTIHTACCFGF</sequence>